<accession>A0A2H0YL81</accession>
<evidence type="ECO:0000256" key="6">
    <source>
        <dbReference type="HAMAP-Rule" id="MF_00693"/>
    </source>
</evidence>
<feature type="domain" description="TACO1/YebC-like N-terminal" evidence="9">
    <location>
        <begin position="5"/>
        <end position="74"/>
    </location>
</feature>
<evidence type="ECO:0000256" key="4">
    <source>
        <dbReference type="ARBA" id="ARBA00023125"/>
    </source>
</evidence>
<keyword evidence="4 6" id="KW-0238">DNA-binding</keyword>
<dbReference type="GO" id="GO:0003677">
    <property type="term" value="F:DNA binding"/>
    <property type="evidence" value="ECO:0007669"/>
    <property type="project" value="UniProtKB-UniRule"/>
</dbReference>
<reference evidence="11" key="1">
    <citation type="submission" date="2017-09" db="EMBL/GenBank/DDBJ databases">
        <title>Depth-based differentiation of microbial function through sediment-hosted aquifers and enrichment of novel symbionts in the deep terrestrial subsurface.</title>
        <authorList>
            <person name="Probst A.J."/>
            <person name="Ladd B."/>
            <person name="Jarett J.K."/>
            <person name="Geller-Mcgrath D.E."/>
            <person name="Sieber C.M.K."/>
            <person name="Emerson J.B."/>
            <person name="Anantharaman K."/>
            <person name="Thomas B.C."/>
            <person name="Malmstrom R."/>
            <person name="Stieglmeier M."/>
            <person name="Klingl A."/>
            <person name="Woyke T."/>
            <person name="Ryan C.M."/>
            <person name="Banfield J.F."/>
        </authorList>
    </citation>
    <scope>NUCLEOTIDE SEQUENCE [LARGE SCALE GENOMIC DNA]</scope>
</reference>
<protein>
    <recommendedName>
        <fullName evidence="6">Probable transcriptional regulatory protein COT33_02945</fullName>
    </recommendedName>
</protein>
<dbReference type="PANTHER" id="PTHR12532">
    <property type="entry name" value="TRANSLATIONAL ACTIVATOR OF CYTOCHROME C OXIDASE 1"/>
    <property type="match status" value="1"/>
</dbReference>
<dbReference type="EMBL" id="PEYD01000057">
    <property type="protein sequence ID" value="PIS39248.1"/>
    <property type="molecule type" value="Genomic_DNA"/>
</dbReference>
<keyword evidence="3 6" id="KW-0805">Transcription regulation</keyword>
<feature type="domain" description="TACO1/YebC-like second and third" evidence="8">
    <location>
        <begin position="81"/>
        <end position="239"/>
    </location>
</feature>
<dbReference type="HAMAP" id="MF_00693">
    <property type="entry name" value="Transcrip_reg_TACO1"/>
    <property type="match status" value="1"/>
</dbReference>
<comment type="subcellular location">
    <subcellularLocation>
        <location evidence="6">Cytoplasm</location>
    </subcellularLocation>
</comment>
<evidence type="ECO:0000256" key="1">
    <source>
        <dbReference type="ARBA" id="ARBA00008724"/>
    </source>
</evidence>
<dbReference type="InterPro" id="IPR049083">
    <property type="entry name" value="TACO1_YebC_N"/>
</dbReference>
<dbReference type="InterPro" id="IPR048300">
    <property type="entry name" value="TACO1_YebC-like_2nd/3rd_dom"/>
</dbReference>
<name>A0A2H0YL81_9BACT</name>
<comment type="similarity">
    <text evidence="1 6">Belongs to the TACO1 family.</text>
</comment>
<dbReference type="Gene3D" id="3.30.70.980">
    <property type="match status" value="2"/>
</dbReference>
<dbReference type="InterPro" id="IPR017856">
    <property type="entry name" value="Integrase-like_N"/>
</dbReference>
<feature type="compositionally biased region" description="Basic residues" evidence="7">
    <location>
        <begin position="1"/>
        <end position="11"/>
    </location>
</feature>
<dbReference type="Gene3D" id="1.10.10.200">
    <property type="match status" value="1"/>
</dbReference>
<evidence type="ECO:0000256" key="5">
    <source>
        <dbReference type="ARBA" id="ARBA00023163"/>
    </source>
</evidence>
<evidence type="ECO:0000256" key="7">
    <source>
        <dbReference type="SAM" id="MobiDB-lite"/>
    </source>
</evidence>
<dbReference type="NCBIfam" id="TIGR01033">
    <property type="entry name" value="YebC/PmpR family DNA-binding transcriptional regulator"/>
    <property type="match status" value="1"/>
</dbReference>
<evidence type="ECO:0000259" key="9">
    <source>
        <dbReference type="Pfam" id="PF20772"/>
    </source>
</evidence>
<keyword evidence="5 6" id="KW-0804">Transcription</keyword>
<gene>
    <name evidence="10" type="ORF">COT33_02945</name>
</gene>
<dbReference type="GO" id="GO:0005829">
    <property type="term" value="C:cytosol"/>
    <property type="evidence" value="ECO:0007669"/>
    <property type="project" value="TreeGrafter"/>
</dbReference>
<dbReference type="InterPro" id="IPR026564">
    <property type="entry name" value="Transcrip_reg_TACO1-like_dom3"/>
</dbReference>
<dbReference type="AlphaFoldDB" id="A0A2H0YL81"/>
<evidence type="ECO:0000313" key="10">
    <source>
        <dbReference type="EMBL" id="PIS39248.1"/>
    </source>
</evidence>
<keyword evidence="2 6" id="KW-0963">Cytoplasm</keyword>
<evidence type="ECO:0000259" key="8">
    <source>
        <dbReference type="Pfam" id="PF01709"/>
    </source>
</evidence>
<dbReference type="Pfam" id="PF20772">
    <property type="entry name" value="TACO1_YebC_N"/>
    <property type="match status" value="1"/>
</dbReference>
<dbReference type="NCBIfam" id="NF009044">
    <property type="entry name" value="PRK12378.1"/>
    <property type="match status" value="1"/>
</dbReference>
<dbReference type="Proteomes" id="UP000230088">
    <property type="component" value="Unassembled WGS sequence"/>
</dbReference>
<comment type="caution">
    <text evidence="10">The sequence shown here is derived from an EMBL/GenBank/DDBJ whole genome shotgun (WGS) entry which is preliminary data.</text>
</comment>
<dbReference type="GO" id="GO:0006355">
    <property type="term" value="P:regulation of DNA-templated transcription"/>
    <property type="evidence" value="ECO:0007669"/>
    <property type="project" value="UniProtKB-UniRule"/>
</dbReference>
<dbReference type="FunFam" id="1.10.10.200:FF:000002">
    <property type="entry name" value="Probable transcriptional regulatory protein CLM62_37755"/>
    <property type="match status" value="1"/>
</dbReference>
<dbReference type="InterPro" id="IPR002876">
    <property type="entry name" value="Transcrip_reg_TACO1-like"/>
</dbReference>
<evidence type="ECO:0000313" key="11">
    <source>
        <dbReference type="Proteomes" id="UP000230088"/>
    </source>
</evidence>
<organism evidence="10 11">
    <name type="scientific">Candidatus Nealsonbacteria bacterium CG08_land_8_20_14_0_20_38_20</name>
    <dbReference type="NCBI Taxonomy" id="1974705"/>
    <lineage>
        <taxon>Bacteria</taxon>
        <taxon>Candidatus Nealsoniibacteriota</taxon>
    </lineage>
</organism>
<proteinExistence type="inferred from homology"/>
<feature type="region of interest" description="Disordered" evidence="7">
    <location>
        <begin position="1"/>
        <end position="22"/>
    </location>
</feature>
<evidence type="ECO:0000256" key="3">
    <source>
        <dbReference type="ARBA" id="ARBA00023015"/>
    </source>
</evidence>
<dbReference type="Pfam" id="PF01709">
    <property type="entry name" value="Transcrip_reg"/>
    <property type="match status" value="1"/>
</dbReference>
<sequence length="240" mass="26921">MSGHSHFKSIKGQKALTDSKRSQAFSRMAREIAVAAKEGGDPEFNFKLRIAIEKARSENMPTENIERAIKKGEGGLGEEKLEEVLFEAYGPGGIAIMIEGITDNKKRTLNEIKRVLQGNGGKLVGEGAIKWMFKRKGVITTNFQFFNFQTKEKLELAAIEAGAEDIYWHNDLLDIWTNPEELGRVKKNLEEKGIKPDSVSLDWVAKETVGLEKKEKDACQKLFEALDEADSVQEIYSNLN</sequence>
<dbReference type="InterPro" id="IPR029072">
    <property type="entry name" value="YebC-like"/>
</dbReference>
<evidence type="ECO:0000256" key="2">
    <source>
        <dbReference type="ARBA" id="ARBA00022490"/>
    </source>
</evidence>
<dbReference type="SUPFAM" id="SSF75625">
    <property type="entry name" value="YebC-like"/>
    <property type="match status" value="1"/>
</dbReference>
<dbReference type="PANTHER" id="PTHR12532:SF6">
    <property type="entry name" value="TRANSCRIPTIONAL REGULATORY PROTEIN YEBC-RELATED"/>
    <property type="match status" value="1"/>
</dbReference>
<dbReference type="NCBIfam" id="NF001030">
    <property type="entry name" value="PRK00110.1"/>
    <property type="match status" value="1"/>
</dbReference>